<dbReference type="Proteomes" id="UP000042997">
    <property type="component" value="Unassembled WGS sequence"/>
</dbReference>
<name>A0A098BS13_9NOCA</name>
<evidence type="ECO:0000313" key="1">
    <source>
        <dbReference type="EMBL" id="CDZ91484.1"/>
    </source>
</evidence>
<accession>A0A098BS13</accession>
<proteinExistence type="predicted"/>
<protein>
    <submittedName>
        <fullName evidence="1">Uncharacterized protein</fullName>
    </submittedName>
</protein>
<reference evidence="1 2" key="1">
    <citation type="journal article" date="2014" name="Genome Announc.">
        <title>Draft Genome Sequence of Propane- and Butane-Oxidizing Actinobacterium Rhodococcus ruber IEGM 231.</title>
        <authorList>
            <person name="Ivshina I.B."/>
            <person name="Kuyukina M.S."/>
            <person name="Krivoruchko A.V."/>
            <person name="Barbe V."/>
            <person name="Fischer C."/>
        </authorList>
    </citation>
    <scope>NUCLEOTIDE SEQUENCE [LARGE SCALE GENOMIC DNA]</scope>
</reference>
<dbReference type="AlphaFoldDB" id="A0A098BS13"/>
<gene>
    <name evidence="1" type="ORF">RHRU231_840013</name>
</gene>
<organism evidence="1 2">
    <name type="scientific">Rhodococcus ruber</name>
    <dbReference type="NCBI Taxonomy" id="1830"/>
    <lineage>
        <taxon>Bacteria</taxon>
        <taxon>Bacillati</taxon>
        <taxon>Actinomycetota</taxon>
        <taxon>Actinomycetes</taxon>
        <taxon>Mycobacteriales</taxon>
        <taxon>Nocardiaceae</taxon>
        <taxon>Rhodococcus</taxon>
    </lineage>
</organism>
<sequence length="49" mass="5401">MLAAAPNYGMLPRNATEVLRGAAGKLERVLSERVPALRPVIRSDDRRRG</sequence>
<dbReference type="EMBL" id="CCSD01000099">
    <property type="protein sequence ID" value="CDZ91484.1"/>
    <property type="molecule type" value="Genomic_DNA"/>
</dbReference>
<evidence type="ECO:0000313" key="2">
    <source>
        <dbReference type="Proteomes" id="UP000042997"/>
    </source>
</evidence>